<dbReference type="InterPro" id="IPR002052">
    <property type="entry name" value="DNA_methylase_N6_adenine_CS"/>
</dbReference>
<keyword evidence="7 15" id="KW-0819">tRNA processing</keyword>
<comment type="function">
    <text evidence="10">Catalytic subunit of the TRMT11-TRM112 methyltransferase complex, that specifically mediates the S-adenosyl-L-methionine-dependent N(2)-methylation of guanosine nucleotide at position 10 (m2G10) in tRNAs. This is one of the major tRNA (guanine-N(2))-methyltransferases.</text>
</comment>
<comment type="subunit">
    <text evidence="11">Part of the heterodimeric TRMT11-TRM112 methyltransferase complex; this complex forms an active tRNA methyltransferase, where TRMT112 acts as an activator of the catalytic subunit TRMT11.</text>
</comment>
<dbReference type="KEGG" id="lgi:LOTGIDRAFT_238654"/>
<evidence type="ECO:0000256" key="15">
    <source>
        <dbReference type="PROSITE-ProRule" id="PRU00959"/>
    </source>
</evidence>
<dbReference type="PIRSF" id="PIRSF017259">
    <property type="entry name" value="tRNA_mtfrase_TRM11"/>
    <property type="match status" value="1"/>
</dbReference>
<keyword evidence="2" id="KW-0963">Cytoplasm</keyword>
<sequence length="464" mass="53647">MAAPMKPQSLSCVSWSKYLFYFASEHLDFRLAELEAISQATKSEVRFDEESYDVKNPFLVVESPSIECIHRILSRSVLLRSIHQLLAQGTSTEELHENVRKMPKDLLDPYSKPDQTFAMRVETFNKKIPQKVKIEKIKALPLAELGFKGTVDLKNPDNEFHLFEYYGWDCNNAPDEPYHSYFGRKIGEGQRDRIQEYHLQKRHFIGNTSMDAGLSFIMSNLAQVTQNSLVLDPFVGTGSLLVSAAHYGGYVMGTEIDYLVLHAKGKPSRSKQKVRAIDESIHANLKQYGLESHYIDVIVADSSKQNMWRDQSYFDAIITDPPYGIREPAKKIRAATEDYIITDDMKDCHYPQKEQYELTDIFIDLLNFAAKYLQLYGRLVYWFPVIRAQYSESNIPQHPCFKLIANCEQPLSMKVARRLITMEKIHPYKDDTAEARIDIDHFQGSFRQKYFHKEKEIPNKTNPS</sequence>
<feature type="domain" description="tRNA (guanine(10)-N(2))-methyltransferase TRMT11 N-terminal" evidence="17">
    <location>
        <begin position="17"/>
        <end position="191"/>
    </location>
</feature>
<dbReference type="Gene3D" id="3.40.50.150">
    <property type="entry name" value="Vaccinia Virus protein VP39"/>
    <property type="match status" value="1"/>
</dbReference>
<keyword evidence="6 15" id="KW-0949">S-adenosyl-L-methionine</keyword>
<evidence type="ECO:0000256" key="14">
    <source>
        <dbReference type="ARBA" id="ARBA00075308"/>
    </source>
</evidence>
<keyword evidence="4 15" id="KW-0489">Methyltransferase</keyword>
<dbReference type="Pfam" id="PF01170">
    <property type="entry name" value="UPF0020"/>
    <property type="match status" value="1"/>
</dbReference>
<dbReference type="STRING" id="225164.V4ASG1"/>
<dbReference type="EMBL" id="KB200814">
    <property type="protein sequence ID" value="ESP00213.1"/>
    <property type="molecule type" value="Genomic_DNA"/>
</dbReference>
<proteinExistence type="inferred from homology"/>
<evidence type="ECO:0000256" key="3">
    <source>
        <dbReference type="ARBA" id="ARBA00022555"/>
    </source>
</evidence>
<evidence type="ECO:0000256" key="9">
    <source>
        <dbReference type="ARBA" id="ARBA00050985"/>
    </source>
</evidence>
<dbReference type="InterPro" id="IPR000241">
    <property type="entry name" value="RlmKL-like_Mtase"/>
</dbReference>
<evidence type="ECO:0000313" key="19">
    <source>
        <dbReference type="Proteomes" id="UP000030746"/>
    </source>
</evidence>
<dbReference type="InterPro" id="IPR029063">
    <property type="entry name" value="SAM-dependent_MTases_sf"/>
</dbReference>
<evidence type="ECO:0000313" key="18">
    <source>
        <dbReference type="EMBL" id="ESP00213.1"/>
    </source>
</evidence>
<keyword evidence="8 15" id="KW-0694">RNA-binding</keyword>
<gene>
    <name evidence="18" type="ORF">LOTGIDRAFT_238654</name>
</gene>
<dbReference type="EC" id="2.1.1.214" evidence="12"/>
<evidence type="ECO:0000259" key="16">
    <source>
        <dbReference type="Pfam" id="PF01170"/>
    </source>
</evidence>
<dbReference type="PANTHER" id="PTHR13370">
    <property type="entry name" value="RNA METHYLASE-RELATED"/>
    <property type="match status" value="1"/>
</dbReference>
<dbReference type="SUPFAM" id="SSF53335">
    <property type="entry name" value="S-adenosyl-L-methionine-dependent methyltransferases"/>
    <property type="match status" value="1"/>
</dbReference>
<keyword evidence="19" id="KW-1185">Reference proteome</keyword>
<dbReference type="HOGENOM" id="CLU_029646_0_0_1"/>
<evidence type="ECO:0000256" key="1">
    <source>
        <dbReference type="ARBA" id="ARBA00004496"/>
    </source>
</evidence>
<evidence type="ECO:0000256" key="8">
    <source>
        <dbReference type="ARBA" id="ARBA00022884"/>
    </source>
</evidence>
<evidence type="ECO:0000256" key="10">
    <source>
        <dbReference type="ARBA" id="ARBA00056270"/>
    </source>
</evidence>
<dbReference type="CDD" id="cd11715">
    <property type="entry name" value="THUMP_AdoMetMT"/>
    <property type="match status" value="1"/>
</dbReference>
<keyword evidence="3 15" id="KW-0820">tRNA-binding</keyword>
<feature type="domain" description="Ribosomal RNA large subunit methyltransferase K/L-like methyltransferase" evidence="16">
    <location>
        <begin position="201"/>
        <end position="328"/>
    </location>
</feature>
<dbReference type="PANTHER" id="PTHR13370:SF3">
    <property type="entry name" value="TRNA (GUANINE(10)-N2)-METHYLTRANSFERASE HOMOLOG"/>
    <property type="match status" value="1"/>
</dbReference>
<dbReference type="PROSITE" id="PS51627">
    <property type="entry name" value="SAM_MT_TRM11"/>
    <property type="match status" value="1"/>
</dbReference>
<dbReference type="GO" id="GO:0005737">
    <property type="term" value="C:cytoplasm"/>
    <property type="evidence" value="ECO:0007669"/>
    <property type="project" value="UniProtKB-SubCell"/>
</dbReference>
<evidence type="ECO:0000256" key="7">
    <source>
        <dbReference type="ARBA" id="ARBA00022694"/>
    </source>
</evidence>
<reference evidence="18 19" key="1">
    <citation type="journal article" date="2013" name="Nature">
        <title>Insights into bilaterian evolution from three spiralian genomes.</title>
        <authorList>
            <person name="Simakov O."/>
            <person name="Marletaz F."/>
            <person name="Cho S.J."/>
            <person name="Edsinger-Gonzales E."/>
            <person name="Havlak P."/>
            <person name="Hellsten U."/>
            <person name="Kuo D.H."/>
            <person name="Larsson T."/>
            <person name="Lv J."/>
            <person name="Arendt D."/>
            <person name="Savage R."/>
            <person name="Osoegawa K."/>
            <person name="de Jong P."/>
            <person name="Grimwood J."/>
            <person name="Chapman J.A."/>
            <person name="Shapiro H."/>
            <person name="Aerts A."/>
            <person name="Otillar R.P."/>
            <person name="Terry A.Y."/>
            <person name="Boore J.L."/>
            <person name="Grigoriev I.V."/>
            <person name="Lindberg D.R."/>
            <person name="Seaver E.C."/>
            <person name="Weisblat D.A."/>
            <person name="Putnam N.H."/>
            <person name="Rokhsar D.S."/>
        </authorList>
    </citation>
    <scope>NUCLEOTIDE SEQUENCE [LARGE SCALE GENOMIC DNA]</scope>
</reference>
<evidence type="ECO:0000256" key="13">
    <source>
        <dbReference type="ARBA" id="ARBA00067484"/>
    </source>
</evidence>
<dbReference type="CTD" id="20250822"/>
<dbReference type="Pfam" id="PF25904">
    <property type="entry name" value="Tmrp11_N"/>
    <property type="match status" value="1"/>
</dbReference>
<evidence type="ECO:0000256" key="5">
    <source>
        <dbReference type="ARBA" id="ARBA00022679"/>
    </source>
</evidence>
<dbReference type="GO" id="GO:0008033">
    <property type="term" value="P:tRNA processing"/>
    <property type="evidence" value="ECO:0007669"/>
    <property type="project" value="UniProtKB-UniRule"/>
</dbReference>
<keyword evidence="5 15" id="KW-0808">Transferase</keyword>
<comment type="subcellular location">
    <subcellularLocation>
        <location evidence="1">Cytoplasm</location>
    </subcellularLocation>
</comment>
<dbReference type="PROSITE" id="PS00092">
    <property type="entry name" value="N6_MTASE"/>
    <property type="match status" value="1"/>
</dbReference>
<dbReference type="OrthoDB" id="296065at2759"/>
<dbReference type="GO" id="GO:0032259">
    <property type="term" value="P:methylation"/>
    <property type="evidence" value="ECO:0007669"/>
    <property type="project" value="UniProtKB-UniRule"/>
</dbReference>
<protein>
    <recommendedName>
        <fullName evidence="13">tRNA (guanine(10)-N(2))-methyltransferase TRMT11</fullName>
        <ecNumber evidence="12">2.1.1.214</ecNumber>
    </recommendedName>
    <alternativeName>
        <fullName evidence="14">tRNA methyltransferase 11 homolog</fullName>
    </alternativeName>
</protein>
<organism evidence="18 19">
    <name type="scientific">Lottia gigantea</name>
    <name type="common">Giant owl limpet</name>
    <dbReference type="NCBI Taxonomy" id="225164"/>
    <lineage>
        <taxon>Eukaryota</taxon>
        <taxon>Metazoa</taxon>
        <taxon>Spiralia</taxon>
        <taxon>Lophotrochozoa</taxon>
        <taxon>Mollusca</taxon>
        <taxon>Gastropoda</taxon>
        <taxon>Patellogastropoda</taxon>
        <taxon>Lottioidea</taxon>
        <taxon>Lottiidae</taxon>
        <taxon>Lottia</taxon>
    </lineage>
</organism>
<evidence type="ECO:0000256" key="6">
    <source>
        <dbReference type="ARBA" id="ARBA00022691"/>
    </source>
</evidence>
<name>V4ASG1_LOTGI</name>
<dbReference type="InterPro" id="IPR059073">
    <property type="entry name" value="TRMT11_N"/>
</dbReference>
<dbReference type="InterPro" id="IPR016691">
    <property type="entry name" value="TRMT11"/>
</dbReference>
<dbReference type="GO" id="GO:0043527">
    <property type="term" value="C:tRNA methyltransferase complex"/>
    <property type="evidence" value="ECO:0007669"/>
    <property type="project" value="UniProtKB-ARBA"/>
</dbReference>
<dbReference type="AlphaFoldDB" id="V4ASG1"/>
<dbReference type="CDD" id="cd02440">
    <property type="entry name" value="AdoMet_MTases"/>
    <property type="match status" value="1"/>
</dbReference>
<dbReference type="GO" id="GO:0160102">
    <property type="term" value="F:tRNA (guanine(10)-N2)-methyltransferase activity"/>
    <property type="evidence" value="ECO:0007669"/>
    <property type="project" value="UniProtKB-EC"/>
</dbReference>
<dbReference type="Proteomes" id="UP000030746">
    <property type="component" value="Unassembled WGS sequence"/>
</dbReference>
<dbReference type="OMA" id="AFNKWSR"/>
<comment type="catalytic activity">
    <reaction evidence="9">
        <text>guanosine(10) in tRNA + S-adenosyl-L-methionine = N(2)-methylguanosine(10) in tRNA + S-adenosyl-L-homocysteine + H(+)</text>
        <dbReference type="Rhea" id="RHEA:43128"/>
        <dbReference type="Rhea" id="RHEA-COMP:10355"/>
        <dbReference type="Rhea" id="RHEA-COMP:10357"/>
        <dbReference type="ChEBI" id="CHEBI:15378"/>
        <dbReference type="ChEBI" id="CHEBI:57856"/>
        <dbReference type="ChEBI" id="CHEBI:59789"/>
        <dbReference type="ChEBI" id="CHEBI:74269"/>
        <dbReference type="ChEBI" id="CHEBI:74481"/>
        <dbReference type="EC" id="2.1.1.214"/>
    </reaction>
    <physiologicalReaction direction="left-to-right" evidence="9">
        <dbReference type="Rhea" id="RHEA:43129"/>
    </physiologicalReaction>
</comment>
<dbReference type="GeneID" id="20250822"/>
<dbReference type="RefSeq" id="XP_009049098.1">
    <property type="nucleotide sequence ID" value="XM_009050850.1"/>
</dbReference>
<dbReference type="GO" id="GO:0000049">
    <property type="term" value="F:tRNA binding"/>
    <property type="evidence" value="ECO:0007669"/>
    <property type="project" value="UniProtKB-UniRule"/>
</dbReference>
<evidence type="ECO:0000256" key="11">
    <source>
        <dbReference type="ARBA" id="ARBA00065434"/>
    </source>
</evidence>
<dbReference type="PRINTS" id="PR00507">
    <property type="entry name" value="N12N6MTFRASE"/>
</dbReference>
<evidence type="ECO:0000256" key="12">
    <source>
        <dbReference type="ARBA" id="ARBA00066937"/>
    </source>
</evidence>
<evidence type="ECO:0000259" key="17">
    <source>
        <dbReference type="Pfam" id="PF25904"/>
    </source>
</evidence>
<evidence type="ECO:0000256" key="2">
    <source>
        <dbReference type="ARBA" id="ARBA00022490"/>
    </source>
</evidence>
<evidence type="ECO:0000256" key="4">
    <source>
        <dbReference type="ARBA" id="ARBA00022603"/>
    </source>
</evidence>
<comment type="similarity">
    <text evidence="15">Belongs to the class I-like SAM-binding methyltransferase superfamily. TRM11 methyltransferase family.</text>
</comment>
<accession>V4ASG1</accession>